<protein>
    <submittedName>
        <fullName evidence="1">Uncharacterized protein</fullName>
    </submittedName>
</protein>
<proteinExistence type="predicted"/>
<gene>
    <name evidence="1" type="ORF">FHS48_003729</name>
</gene>
<evidence type="ECO:0000313" key="2">
    <source>
        <dbReference type="Proteomes" id="UP000544872"/>
    </source>
</evidence>
<comment type="caution">
    <text evidence="1">The sequence shown here is derived from an EMBL/GenBank/DDBJ whole genome shotgun (WGS) entry which is preliminary data.</text>
</comment>
<keyword evidence="2" id="KW-1185">Reference proteome</keyword>
<dbReference type="EMBL" id="JACIIX010000020">
    <property type="protein sequence ID" value="MBB6212279.1"/>
    <property type="molecule type" value="Genomic_DNA"/>
</dbReference>
<dbReference type="AlphaFoldDB" id="A0A7W9ZL66"/>
<name>A0A7W9ZL66_NOVIT</name>
<dbReference type="RefSeq" id="WP_184265987.1">
    <property type="nucleotide sequence ID" value="NZ_JACIIX010000020.1"/>
</dbReference>
<evidence type="ECO:0000313" key="1">
    <source>
        <dbReference type="EMBL" id="MBB6212279.1"/>
    </source>
</evidence>
<organism evidence="1 2">
    <name type="scientific">Novispirillum itersonii</name>
    <name type="common">Aquaspirillum itersonii</name>
    <dbReference type="NCBI Taxonomy" id="189"/>
    <lineage>
        <taxon>Bacteria</taxon>
        <taxon>Pseudomonadati</taxon>
        <taxon>Pseudomonadota</taxon>
        <taxon>Alphaproteobacteria</taxon>
        <taxon>Rhodospirillales</taxon>
        <taxon>Novispirillaceae</taxon>
        <taxon>Novispirillum</taxon>
    </lineage>
</organism>
<reference evidence="1 2" key="1">
    <citation type="submission" date="2020-08" db="EMBL/GenBank/DDBJ databases">
        <title>Genomic Encyclopedia of Type Strains, Phase IV (KMG-IV): sequencing the most valuable type-strain genomes for metagenomic binning, comparative biology and taxonomic classification.</title>
        <authorList>
            <person name="Goeker M."/>
        </authorList>
    </citation>
    <scope>NUCLEOTIDE SEQUENCE [LARGE SCALE GENOMIC DNA]</scope>
    <source>
        <strain evidence="1 2">DSM 11590</strain>
    </source>
</reference>
<dbReference type="Proteomes" id="UP000544872">
    <property type="component" value="Unassembled WGS sequence"/>
</dbReference>
<accession>A0A7W9ZL66</accession>
<sequence>MTLSPTLSPVPPEGPGLNYVTLLEDALALLQDLSGAIWTDYNEHDPGVTIVEQLCYALTELAYRADYPVADILAAPRAGGGPAPIDLRGQSLYPARAIFPSAPVTADDFRRVILDWLPELGNVWLTPVPARDGVNGLYDIAVLAPKLDPCGCNGPTAEQVRHGVLRVYRRFRALCEDVRHVHVLEPRAATVRASVLLDGGRDSALILADMLFAVGMLLAPEPRRKSLSQMLDAGLTPAGIFDGPLMRNGFIQADQLGPKASSIPVADILRAMASVEGVVSVSDLSVRVEGGETPYGSGDSIPVNGRTILMLTNGGKEGGPGSGQGPDPIHLWRNGVLCHPPQDRVRRQLARLWAAQRRTYRLAAEYRRYFPTPQGQWFDPASYYSVQNQFPNLYGISEYGLPANATPVRQGQAKQLKGYLLPFEQVLADYFSQLAHVRDLYSAREGHGPTYFSQSLAGRVPGVEPLLSDDYEKGLHRVVAASDPAPERRNRFLNYLLALYAEQLTLPPSPDCDCQQGGDSGAQALIHAKRALLHRLVAATANRGRGFDYGRPSSPVNRPGMEIKTRIELGLLESMDDRGDSGLDMVTVVEDPLDASFGRFLSAEASTQTIDGFIRVDPSLLPAVDPGADSPFVGHTVAADLLPVLQSIDSFRLGVLPRDRQVSLICRVPGNDRCWHLGKFATLESCFAEVARILAHAADLLVLSRRLYVVEHLLLRAARRPGEITPFPYAFTLSVVLSACILGDDQPDAMRRQVEATVRENSPAHVALRFCYLNHRQMRRFLSLRHDWLNALRDNGDGRLAWACARLRDFLIAHDGEQA</sequence>